<name>S7ZKX5_PENO1</name>
<dbReference type="STRING" id="933388.S7ZKX5"/>
<dbReference type="EMBL" id="KB644412">
    <property type="protein sequence ID" value="EPS30959.1"/>
    <property type="molecule type" value="Genomic_DNA"/>
</dbReference>
<organism evidence="2 3">
    <name type="scientific">Penicillium oxalicum (strain 114-2 / CGMCC 5302)</name>
    <name type="common">Penicillium decumbens</name>
    <dbReference type="NCBI Taxonomy" id="933388"/>
    <lineage>
        <taxon>Eukaryota</taxon>
        <taxon>Fungi</taxon>
        <taxon>Dikarya</taxon>
        <taxon>Ascomycota</taxon>
        <taxon>Pezizomycotina</taxon>
        <taxon>Eurotiomycetes</taxon>
        <taxon>Eurotiomycetidae</taxon>
        <taxon>Eurotiales</taxon>
        <taxon>Aspergillaceae</taxon>
        <taxon>Penicillium</taxon>
    </lineage>
</organism>
<dbReference type="OrthoDB" id="4311446at2759"/>
<protein>
    <recommendedName>
        <fullName evidence="4">HNH nuclease domain-containing protein</fullName>
    </recommendedName>
</protein>
<proteinExistence type="predicted"/>
<reference evidence="2 3" key="1">
    <citation type="journal article" date="2013" name="PLoS ONE">
        <title>Genomic and secretomic analyses reveal unique features of the lignocellulolytic enzyme system of Penicillium decumbens.</title>
        <authorList>
            <person name="Liu G."/>
            <person name="Zhang L."/>
            <person name="Wei X."/>
            <person name="Zou G."/>
            <person name="Qin Y."/>
            <person name="Ma L."/>
            <person name="Li J."/>
            <person name="Zheng H."/>
            <person name="Wang S."/>
            <person name="Wang C."/>
            <person name="Xun L."/>
            <person name="Zhao G.-P."/>
            <person name="Zhou Z."/>
            <person name="Qu Y."/>
        </authorList>
    </citation>
    <scope>NUCLEOTIDE SEQUENCE [LARGE SCALE GENOMIC DNA]</scope>
    <source>
        <strain evidence="3">114-2 / CGMCC 5302</strain>
    </source>
</reference>
<dbReference type="eggNOG" id="ENOG502S8IX">
    <property type="taxonomic scope" value="Eukaryota"/>
</dbReference>
<evidence type="ECO:0000256" key="1">
    <source>
        <dbReference type="SAM" id="MobiDB-lite"/>
    </source>
</evidence>
<dbReference type="HOGENOM" id="CLU_729777_0_0_1"/>
<evidence type="ECO:0008006" key="4">
    <source>
        <dbReference type="Google" id="ProtNLM"/>
    </source>
</evidence>
<evidence type="ECO:0000313" key="3">
    <source>
        <dbReference type="Proteomes" id="UP000019376"/>
    </source>
</evidence>
<feature type="compositionally biased region" description="Basic and acidic residues" evidence="1">
    <location>
        <begin position="268"/>
        <end position="277"/>
    </location>
</feature>
<keyword evidence="3" id="KW-1185">Reference proteome</keyword>
<dbReference type="AlphaFoldDB" id="S7ZKX5"/>
<evidence type="ECO:0000313" key="2">
    <source>
        <dbReference type="EMBL" id="EPS30959.1"/>
    </source>
</evidence>
<feature type="region of interest" description="Disordered" evidence="1">
    <location>
        <begin position="268"/>
        <end position="329"/>
    </location>
</feature>
<feature type="compositionally biased region" description="Basic and acidic residues" evidence="1">
    <location>
        <begin position="298"/>
        <end position="307"/>
    </location>
</feature>
<dbReference type="Proteomes" id="UP000019376">
    <property type="component" value="Unassembled WGS sequence"/>
</dbReference>
<dbReference type="PhylomeDB" id="S7ZKX5"/>
<gene>
    <name evidence="2" type="ORF">PDE_05913</name>
</gene>
<accession>S7ZKX5</accession>
<sequence>MAPADNDHAWEITSRWEDILEWLLSTCWQTVITTATQSGAFSETVKSQLRAIYDQERPCWVCQETDADCAHVFAKEDSQANLWAKIGLIPHGASLKARENAIFLCKTCHYRFDHASHPGLVFFPADLEFFIEFEKADQSRRKEAAQTGAHIGRRSPSAAEYKIHQMEQGLVGPHSIGGLYRTVMLAPFHSRDLARQIGSSILETRTKVKEWHGEPMYTLRRAFQLLGNIQNRLLAPEIKKQLQELMELYTSDPIEDRDDDPEFEFDLRHVNRYDRGTKRPHPGPDDTDNAEPPGDARGGLDKNKDSENPQPGREGGQDDFDRPSKRVKRGCRSVDEAILRERHRLILTPHRTLSRRWQLGPLGTAEDAIRIHTQLMAPI</sequence>
<feature type="compositionally biased region" description="Basic and acidic residues" evidence="1">
    <location>
        <begin position="315"/>
        <end position="324"/>
    </location>
</feature>